<gene>
    <name evidence="2" type="ORF">N7468_004198</name>
</gene>
<evidence type="ECO:0000256" key="1">
    <source>
        <dbReference type="SAM" id="SignalP"/>
    </source>
</evidence>
<comment type="caution">
    <text evidence="2">The sequence shown here is derived from an EMBL/GenBank/DDBJ whole genome shotgun (WGS) entry which is preliminary data.</text>
</comment>
<reference evidence="2" key="1">
    <citation type="submission" date="2022-11" db="EMBL/GenBank/DDBJ databases">
        <authorList>
            <person name="Petersen C."/>
        </authorList>
    </citation>
    <scope>NUCLEOTIDE SEQUENCE</scope>
    <source>
        <strain evidence="2">IBT 19713</strain>
    </source>
</reference>
<dbReference type="OrthoDB" id="4366662at2759"/>
<sequence>MKFTELAISLAFAGVVSSAAIQGLGLPIVEGTVAGVDGAVDGTLSAAGLKRDSGDALSGAVYGVTSSLNGVTGIAGSLAGTAESTTSGLVGTAESTVGGLIPAKRDELGAITGTVEGTVDTTVGATTDAVEAVVPPTVHGISVYRNPSGLIGALEGLHVALARGDITHGQLSGIPVELENVVAYLYTA</sequence>
<keyword evidence="1" id="KW-0732">Signal</keyword>
<dbReference type="RefSeq" id="XP_058332498.1">
    <property type="nucleotide sequence ID" value="XM_058473495.1"/>
</dbReference>
<dbReference type="AlphaFoldDB" id="A0A9W9P842"/>
<proteinExistence type="predicted"/>
<feature type="signal peptide" evidence="1">
    <location>
        <begin position="1"/>
        <end position="18"/>
    </location>
</feature>
<protein>
    <submittedName>
        <fullName evidence="2">Uncharacterized protein</fullName>
    </submittedName>
</protein>
<dbReference type="GeneID" id="83200798"/>
<keyword evidence="3" id="KW-1185">Reference proteome</keyword>
<name>A0A9W9P842_9EURO</name>
<dbReference type="EMBL" id="JAPQKS010000003">
    <property type="protein sequence ID" value="KAJ5239579.1"/>
    <property type="molecule type" value="Genomic_DNA"/>
</dbReference>
<evidence type="ECO:0000313" key="2">
    <source>
        <dbReference type="EMBL" id="KAJ5239579.1"/>
    </source>
</evidence>
<organism evidence="2 3">
    <name type="scientific">Penicillium chermesinum</name>
    <dbReference type="NCBI Taxonomy" id="63820"/>
    <lineage>
        <taxon>Eukaryota</taxon>
        <taxon>Fungi</taxon>
        <taxon>Dikarya</taxon>
        <taxon>Ascomycota</taxon>
        <taxon>Pezizomycotina</taxon>
        <taxon>Eurotiomycetes</taxon>
        <taxon>Eurotiomycetidae</taxon>
        <taxon>Eurotiales</taxon>
        <taxon>Aspergillaceae</taxon>
        <taxon>Penicillium</taxon>
    </lineage>
</organism>
<dbReference type="Proteomes" id="UP001150941">
    <property type="component" value="Unassembled WGS sequence"/>
</dbReference>
<feature type="chain" id="PRO_5040877542" evidence="1">
    <location>
        <begin position="19"/>
        <end position="188"/>
    </location>
</feature>
<reference evidence="2" key="2">
    <citation type="journal article" date="2023" name="IMA Fungus">
        <title>Comparative genomic study of the Penicillium genus elucidates a diverse pangenome and 15 lateral gene transfer events.</title>
        <authorList>
            <person name="Petersen C."/>
            <person name="Sorensen T."/>
            <person name="Nielsen M.R."/>
            <person name="Sondergaard T.E."/>
            <person name="Sorensen J.L."/>
            <person name="Fitzpatrick D.A."/>
            <person name="Frisvad J.C."/>
            <person name="Nielsen K.L."/>
        </authorList>
    </citation>
    <scope>NUCLEOTIDE SEQUENCE</scope>
    <source>
        <strain evidence="2">IBT 19713</strain>
    </source>
</reference>
<accession>A0A9W9P842</accession>
<evidence type="ECO:0000313" key="3">
    <source>
        <dbReference type="Proteomes" id="UP001150941"/>
    </source>
</evidence>